<dbReference type="EMBL" id="CYHA01000001">
    <property type="protein sequence ID" value="CUA81941.1"/>
    <property type="molecule type" value="Genomic_DNA"/>
</dbReference>
<dbReference type="PANTHER" id="PTHR42733:SF12">
    <property type="entry name" value="PROTEINASE"/>
    <property type="match status" value="1"/>
</dbReference>
<keyword evidence="3" id="KW-0645">Protease</keyword>
<dbReference type="Gene3D" id="3.40.50.880">
    <property type="match status" value="1"/>
</dbReference>
<dbReference type="InterPro" id="IPR006286">
    <property type="entry name" value="C56_PfpI-like"/>
</dbReference>
<evidence type="ECO:0000313" key="4">
    <source>
        <dbReference type="Proteomes" id="UP000243535"/>
    </source>
</evidence>
<proteinExistence type="inferred from homology"/>
<dbReference type="SUPFAM" id="SSF52317">
    <property type="entry name" value="Class I glutamine amidotransferase-like"/>
    <property type="match status" value="1"/>
</dbReference>
<dbReference type="PROSITE" id="PS51276">
    <property type="entry name" value="PEPTIDASE_C56_PFPI"/>
    <property type="match status" value="1"/>
</dbReference>
<organism evidence="3 4">
    <name type="scientific">Gulbenkiania indica</name>
    <dbReference type="NCBI Taxonomy" id="375574"/>
    <lineage>
        <taxon>Bacteria</taxon>
        <taxon>Pseudomonadati</taxon>
        <taxon>Pseudomonadota</taxon>
        <taxon>Betaproteobacteria</taxon>
        <taxon>Neisseriales</taxon>
        <taxon>Chromobacteriaceae</taxon>
        <taxon>Gulbenkiania</taxon>
    </lineage>
</organism>
<dbReference type="Proteomes" id="UP000243535">
    <property type="component" value="Unassembled WGS sequence"/>
</dbReference>
<feature type="domain" description="DJ-1/PfpI" evidence="2">
    <location>
        <begin position="8"/>
        <end position="175"/>
    </location>
</feature>
<dbReference type="GO" id="GO:0008233">
    <property type="term" value="F:peptidase activity"/>
    <property type="evidence" value="ECO:0007669"/>
    <property type="project" value="UniProtKB-KW"/>
</dbReference>
<dbReference type="OrthoDB" id="9792284at2"/>
<evidence type="ECO:0000313" key="3">
    <source>
        <dbReference type="EMBL" id="CUA81941.1"/>
    </source>
</evidence>
<dbReference type="CDD" id="cd03134">
    <property type="entry name" value="GATase1_PfpI_like"/>
    <property type="match status" value="1"/>
</dbReference>
<dbReference type="AlphaFoldDB" id="A0A0K6GTS9"/>
<dbReference type="RefSeq" id="WP_055433344.1">
    <property type="nucleotide sequence ID" value="NZ_CYHA01000001.1"/>
</dbReference>
<accession>A0A0K6GTS9</accession>
<evidence type="ECO:0000256" key="1">
    <source>
        <dbReference type="ARBA" id="ARBA00008542"/>
    </source>
</evidence>
<dbReference type="InterPro" id="IPR029062">
    <property type="entry name" value="Class_I_gatase-like"/>
</dbReference>
<dbReference type="PANTHER" id="PTHR42733">
    <property type="entry name" value="DJ-1 PROTEIN"/>
    <property type="match status" value="1"/>
</dbReference>
<dbReference type="Pfam" id="PF01965">
    <property type="entry name" value="DJ-1_PfpI"/>
    <property type="match status" value="1"/>
</dbReference>
<name>A0A0K6GTS9_9NEIS</name>
<protein>
    <submittedName>
        <fullName evidence="3">Intracellular protease, PfpI family</fullName>
    </submittedName>
</protein>
<keyword evidence="3" id="KW-0378">Hydrolase</keyword>
<evidence type="ECO:0000259" key="2">
    <source>
        <dbReference type="Pfam" id="PF01965"/>
    </source>
</evidence>
<keyword evidence="4" id="KW-1185">Reference proteome</keyword>
<reference evidence="4" key="1">
    <citation type="submission" date="2015-08" db="EMBL/GenBank/DDBJ databases">
        <authorList>
            <person name="Varghese N."/>
        </authorList>
    </citation>
    <scope>NUCLEOTIDE SEQUENCE [LARGE SCALE GENOMIC DNA]</scope>
    <source>
        <strain evidence="4">DSM 17901</strain>
    </source>
</reference>
<gene>
    <name evidence="3" type="ORF">Ga0061063_0789</name>
</gene>
<dbReference type="STRING" id="375574.GCA_001418035_00587"/>
<dbReference type="NCBIfam" id="TIGR01382">
    <property type="entry name" value="PfpI"/>
    <property type="match status" value="1"/>
</dbReference>
<dbReference type="GO" id="GO:0006508">
    <property type="term" value="P:proteolysis"/>
    <property type="evidence" value="ECO:0007669"/>
    <property type="project" value="UniProtKB-KW"/>
</dbReference>
<comment type="similarity">
    <text evidence="1">Belongs to the peptidase C56 family.</text>
</comment>
<dbReference type="InterPro" id="IPR002818">
    <property type="entry name" value="DJ-1/PfpI"/>
</dbReference>
<sequence>MPAIQQARILIMATDGYEQSELMEPLKQLKAAGATVEVATPGGKPIKGWKDKNWGDSVEADLALDAVDPAAYDALVLPGGQINPDTLRLEEVAVKIVKAFDAAGKVVAAICHGPILLIEADVVRGRTLTSYPSIRTDLRNAGANWKDETVVVDKGLVTSRNPGDLDAFVRKIIEEVGEKPHGDRR</sequence>